<organism evidence="1 2">
    <name type="scientific">Campylobacter aviculae</name>
    <dbReference type="NCBI Taxonomy" id="2510190"/>
    <lineage>
        <taxon>Bacteria</taxon>
        <taxon>Pseudomonadati</taxon>
        <taxon>Campylobacterota</taxon>
        <taxon>Epsilonproteobacteria</taxon>
        <taxon>Campylobacterales</taxon>
        <taxon>Campylobacteraceae</taxon>
        <taxon>Campylobacter</taxon>
    </lineage>
</organism>
<protein>
    <submittedName>
        <fullName evidence="1">Uncharacterized protein</fullName>
    </submittedName>
</protein>
<gene>
    <name evidence="1" type="ORF">CQA76_04395</name>
</gene>
<reference evidence="1 2" key="1">
    <citation type="submission" date="2018-05" db="EMBL/GenBank/DDBJ databases">
        <title>Novel Campyloabacter and Helicobacter Species and Strains.</title>
        <authorList>
            <person name="Mannion A.J."/>
            <person name="Shen Z."/>
            <person name="Fox J.G."/>
        </authorList>
    </citation>
    <scope>NUCLEOTIDE SEQUENCE [LARGE SCALE GENOMIC DNA]</scope>
    <source>
        <strain evidence="2">MIT17-670</strain>
    </source>
</reference>
<accession>A0A4U7BPU2</accession>
<dbReference type="Proteomes" id="UP000310353">
    <property type="component" value="Unassembled WGS sequence"/>
</dbReference>
<proteinExistence type="predicted"/>
<dbReference type="RefSeq" id="WP_137622234.1">
    <property type="nucleotide sequence ID" value="NZ_NXMA01000006.1"/>
</dbReference>
<dbReference type="EMBL" id="NXMA01000006">
    <property type="protein sequence ID" value="TKX32325.1"/>
    <property type="molecule type" value="Genomic_DNA"/>
</dbReference>
<evidence type="ECO:0000313" key="2">
    <source>
        <dbReference type="Proteomes" id="UP000310353"/>
    </source>
</evidence>
<comment type="caution">
    <text evidence="1">The sequence shown here is derived from an EMBL/GenBank/DDBJ whole genome shotgun (WGS) entry which is preliminary data.</text>
</comment>
<sequence length="202" mass="24075">MITIGVLNGFGVLDYTKKNPIPKDPHPQLTNQEREQLINSFSRMQKYYEELGEKNEILDGSIEDKLRQGKLSQTEFHSLLDWINKNTQEMYWGDNYDEDVIKIFHTSKTIDEFKEKWLKLQETQKQYTEAFYTSNSISDFKNKTSENKPFKPIQAESKNKETYKDEIKNNFWEQFLKVQKENGIDILELMEKLNEKSIDKRV</sequence>
<evidence type="ECO:0000313" key="1">
    <source>
        <dbReference type="EMBL" id="TKX32325.1"/>
    </source>
</evidence>
<dbReference type="OrthoDB" id="5354261at2"/>
<name>A0A4U7BPU2_9BACT</name>
<dbReference type="AlphaFoldDB" id="A0A4U7BPU2"/>
<keyword evidence="2" id="KW-1185">Reference proteome</keyword>